<keyword evidence="3" id="KW-1185">Reference proteome</keyword>
<evidence type="ECO:0000256" key="1">
    <source>
        <dbReference type="SAM" id="MobiDB-lite"/>
    </source>
</evidence>
<dbReference type="OrthoDB" id="3531873at2"/>
<dbReference type="Proteomes" id="UP000295302">
    <property type="component" value="Unassembled WGS sequence"/>
</dbReference>
<name>A0A4R4YPE8_9ACTN</name>
<dbReference type="RefSeq" id="WP_132614269.1">
    <property type="nucleotide sequence ID" value="NZ_SMKQ01000052.1"/>
</dbReference>
<reference evidence="2 3" key="1">
    <citation type="submission" date="2019-03" db="EMBL/GenBank/DDBJ databases">
        <title>Draft genome sequences of novel Actinobacteria.</title>
        <authorList>
            <person name="Sahin N."/>
            <person name="Ay H."/>
            <person name="Saygin H."/>
        </authorList>
    </citation>
    <scope>NUCLEOTIDE SEQUENCE [LARGE SCALE GENOMIC DNA]</scope>
    <source>
        <strain evidence="2 3">CH32</strain>
    </source>
</reference>
<dbReference type="AlphaFoldDB" id="A0A4R4YPE8"/>
<dbReference type="CDD" id="cd00093">
    <property type="entry name" value="HTH_XRE"/>
    <property type="match status" value="1"/>
</dbReference>
<gene>
    <name evidence="2" type="ORF">E1286_18865</name>
</gene>
<accession>A0A4R4YPE8</accession>
<sequence length="299" mass="32605">METFEELADRLAEALDEAAEGIREALRSQGRPQKHLANRVRDASPSLISRWLSGSRQLAERNRLPGAEVMREIAKVLDLPVERAQALVALGDTIDGLRKRLEADERGWRARAAERLSRPDGPASPSYEPPSAGEPSVVRRTVSLITATVAAAAVGVITFLGGVLAGRGWAPEAEPVNTTTSTPVATERCSPWTDAGQGVQVEACVRIRDSRMLIRTRLRGPIGMRADMMVQAYDTFLEKPVTKELKCHQMSVMVAGQVHTCGWHEIRPPYGSEYSARAGWRPAGEGVFGGFVESAGVRW</sequence>
<protein>
    <submittedName>
        <fullName evidence="2">XRE family transcriptional regulator</fullName>
    </submittedName>
</protein>
<organism evidence="2 3">
    <name type="scientific">Nonomuraea terrae</name>
    <dbReference type="NCBI Taxonomy" id="2530383"/>
    <lineage>
        <taxon>Bacteria</taxon>
        <taxon>Bacillati</taxon>
        <taxon>Actinomycetota</taxon>
        <taxon>Actinomycetes</taxon>
        <taxon>Streptosporangiales</taxon>
        <taxon>Streptosporangiaceae</taxon>
        <taxon>Nonomuraea</taxon>
    </lineage>
</organism>
<comment type="caution">
    <text evidence="2">The sequence shown here is derived from an EMBL/GenBank/DDBJ whole genome shotgun (WGS) entry which is preliminary data.</text>
</comment>
<feature type="region of interest" description="Disordered" evidence="1">
    <location>
        <begin position="111"/>
        <end position="135"/>
    </location>
</feature>
<evidence type="ECO:0000313" key="2">
    <source>
        <dbReference type="EMBL" id="TDD47028.1"/>
    </source>
</evidence>
<evidence type="ECO:0000313" key="3">
    <source>
        <dbReference type="Proteomes" id="UP000295302"/>
    </source>
</evidence>
<proteinExistence type="predicted"/>
<dbReference type="EMBL" id="SMKQ01000052">
    <property type="protein sequence ID" value="TDD47028.1"/>
    <property type="molecule type" value="Genomic_DNA"/>
</dbReference>
<dbReference type="InterPro" id="IPR001387">
    <property type="entry name" value="Cro/C1-type_HTH"/>
</dbReference>